<evidence type="ECO:0000256" key="3">
    <source>
        <dbReference type="ARBA" id="ARBA00022502"/>
    </source>
</evidence>
<keyword evidence="6 9" id="KW-1133">Transmembrane helix</keyword>
<evidence type="ECO:0000256" key="6">
    <source>
        <dbReference type="ARBA" id="ARBA00022989"/>
    </source>
</evidence>
<comment type="caution">
    <text evidence="10">The sequence shown here is derived from an EMBL/GenBank/DDBJ whole genome shotgun (WGS) entry which is preliminary data.</text>
</comment>
<keyword evidence="4 9" id="KW-0812">Transmembrane</keyword>
<reference evidence="10 11" key="1">
    <citation type="submission" date="2022-09" db="EMBL/GenBank/DDBJ databases">
        <authorList>
            <person name="Palmer J.M."/>
        </authorList>
    </citation>
    <scope>NUCLEOTIDE SEQUENCE [LARGE SCALE GENOMIC DNA]</scope>
    <source>
        <strain evidence="10 11">DSM 7382</strain>
    </source>
</reference>
<evidence type="ECO:0000256" key="4">
    <source>
        <dbReference type="ARBA" id="ARBA00022692"/>
    </source>
</evidence>
<dbReference type="EMBL" id="JASBNA010000030">
    <property type="protein sequence ID" value="KAK7683583.1"/>
    <property type="molecule type" value="Genomic_DNA"/>
</dbReference>
<name>A0AAW0G0Z4_9APHY</name>
<evidence type="ECO:0000256" key="8">
    <source>
        <dbReference type="SAM" id="MobiDB-lite"/>
    </source>
</evidence>
<evidence type="ECO:0000256" key="7">
    <source>
        <dbReference type="ARBA" id="ARBA00023136"/>
    </source>
</evidence>
<comment type="subcellular location">
    <subcellularLocation>
        <location evidence="1">Endoplasmic reticulum membrane</location>
        <topology evidence="1">Multi-pass membrane protein</topology>
    </subcellularLocation>
</comment>
<dbReference type="AlphaFoldDB" id="A0AAW0G0Z4"/>
<keyword evidence="3" id="KW-0337">GPI-anchor biosynthesis</keyword>
<dbReference type="Pfam" id="PF06699">
    <property type="entry name" value="PIG-F"/>
    <property type="match status" value="1"/>
</dbReference>
<evidence type="ECO:0000256" key="5">
    <source>
        <dbReference type="ARBA" id="ARBA00022824"/>
    </source>
</evidence>
<feature type="transmembrane region" description="Helical" evidence="9">
    <location>
        <begin position="40"/>
        <end position="61"/>
    </location>
</feature>
<gene>
    <name evidence="10" type="ORF">QCA50_013421</name>
</gene>
<protein>
    <recommendedName>
        <fullName evidence="12">Phosphatidylinositol-glycan biosynthesis class F protein</fullName>
    </recommendedName>
</protein>
<proteinExistence type="predicted"/>
<evidence type="ECO:0000256" key="1">
    <source>
        <dbReference type="ARBA" id="ARBA00004477"/>
    </source>
</evidence>
<keyword evidence="11" id="KW-1185">Reference proteome</keyword>
<keyword evidence="7 9" id="KW-0472">Membrane</keyword>
<feature type="transmembrane region" description="Helical" evidence="9">
    <location>
        <begin position="251"/>
        <end position="269"/>
    </location>
</feature>
<evidence type="ECO:0008006" key="12">
    <source>
        <dbReference type="Google" id="ProtNLM"/>
    </source>
</evidence>
<evidence type="ECO:0000313" key="11">
    <source>
        <dbReference type="Proteomes" id="UP001385951"/>
    </source>
</evidence>
<feature type="region of interest" description="Disordered" evidence="8">
    <location>
        <begin position="1"/>
        <end position="30"/>
    </location>
</feature>
<organism evidence="10 11">
    <name type="scientific">Cerrena zonata</name>
    <dbReference type="NCBI Taxonomy" id="2478898"/>
    <lineage>
        <taxon>Eukaryota</taxon>
        <taxon>Fungi</taxon>
        <taxon>Dikarya</taxon>
        <taxon>Basidiomycota</taxon>
        <taxon>Agaricomycotina</taxon>
        <taxon>Agaricomycetes</taxon>
        <taxon>Polyporales</taxon>
        <taxon>Cerrenaceae</taxon>
        <taxon>Cerrena</taxon>
    </lineage>
</organism>
<dbReference type="GO" id="GO:0006506">
    <property type="term" value="P:GPI anchor biosynthetic process"/>
    <property type="evidence" value="ECO:0007669"/>
    <property type="project" value="UniProtKB-KW"/>
</dbReference>
<evidence type="ECO:0000256" key="2">
    <source>
        <dbReference type="ARBA" id="ARBA00004687"/>
    </source>
</evidence>
<dbReference type="GO" id="GO:0005789">
    <property type="term" value="C:endoplasmic reticulum membrane"/>
    <property type="evidence" value="ECO:0007669"/>
    <property type="project" value="UniProtKB-SubCell"/>
</dbReference>
<evidence type="ECO:0000313" key="10">
    <source>
        <dbReference type="EMBL" id="KAK7683583.1"/>
    </source>
</evidence>
<dbReference type="InterPro" id="IPR009580">
    <property type="entry name" value="GPI_biosynthesis_protein_Pig-F"/>
</dbReference>
<feature type="transmembrane region" description="Helical" evidence="9">
    <location>
        <begin position="153"/>
        <end position="177"/>
    </location>
</feature>
<keyword evidence="5" id="KW-0256">Endoplasmic reticulum</keyword>
<comment type="pathway">
    <text evidence="2">Glycolipid biosynthesis; glycosylphosphatidylinositol-anchor biosynthesis.</text>
</comment>
<dbReference type="Proteomes" id="UP001385951">
    <property type="component" value="Unassembled WGS sequence"/>
</dbReference>
<evidence type="ECO:0000256" key="9">
    <source>
        <dbReference type="SAM" id="Phobius"/>
    </source>
</evidence>
<accession>A0AAW0G0Z4</accession>
<sequence length="302" mass="33311">MSATSSLQRSRKPAKLSTPGTSSQAAAVVDQRPPPPFFPFARYTSIVGVHTSLLTFTSLFLPRTSLTTLLRASASENEDQAPGDVLTSLTENPLRTVIWTCVGAAVLQVWWATWLQRWHLDTQTIIKGSADESAQRAEQKLLRQERKGNRLTAFRGSCIATTVGAFAFSILAILYGAPLNSHLFPYLCPRACSSRSSLRLTWIRLFAELSPRTPIDRALLYPVIGTVLGCWAGAIPLGLDWERPWQQWPLPPVYGAISGYIIGSLLALAENGVRQLYYIQLQENQDAANSQAQQKGEKKKGK</sequence>